<proteinExistence type="inferred from homology"/>
<keyword evidence="4" id="KW-1185">Reference proteome</keyword>
<feature type="chain" id="PRO_5038045482" evidence="2">
    <location>
        <begin position="21"/>
        <end position="478"/>
    </location>
</feature>
<dbReference type="PANTHER" id="PTHR43199:SF1">
    <property type="entry name" value="GLUTATHIONE HYDROLASE PROENZYME"/>
    <property type="match status" value="1"/>
</dbReference>
<reference evidence="3" key="1">
    <citation type="submission" date="2021-06" db="EMBL/GenBank/DDBJ databases">
        <title>Elioraea tepida, sp. nov., a moderately thermophilic aerobic anoxygenic phototrophic bacterium isolated from an alkaline siliceous hot spring mat community in Yellowstone National Park, WY, USA.</title>
        <authorList>
            <person name="Saini M.K."/>
            <person name="Yoshida S."/>
            <person name="Sebastian A."/>
            <person name="Hirose S."/>
            <person name="Hara E."/>
            <person name="Tamaki H."/>
            <person name="Soulier N.T."/>
            <person name="Albert I."/>
            <person name="Hanada S."/>
            <person name="Bryant D.A."/>
            <person name="Tank M."/>
        </authorList>
    </citation>
    <scope>NUCLEOTIDE SEQUENCE</scope>
    <source>
        <strain evidence="3">MS-P2</strain>
    </source>
</reference>
<evidence type="ECO:0000313" key="4">
    <source>
        <dbReference type="Proteomes" id="UP000694001"/>
    </source>
</evidence>
<sequence length="478" mass="47637">MRRNALIAVLCALAASGCGGSVEQALFGTGRPAEGQVGFVRGFLGGVAADEPRAVLAGRDILSAGGNAVDAAVAVGFMLGVTLPSRASLAGGGVCLAFDPRRNETLSIEFLPGAPGTILPGTDRPAALPGTPRGLFALHARLGRLPFERVVAPAEQAARFGTPASRALASDLAAVWAPLSADPQLRSVFGGPGGAAPLREGEEIVQPELANLIGVIRRQGIGEFYQGALARRFVEATAAAGGAVTLEALRGTLPRAGRAASVPLGSDRVEVAAVGGSAGAAVMLRELRARKSPAEAEQAALDAAAAVRAGTPPEVLLAGAAPAGGALPAVLGATTGFAVLDRDGQAVVCAMTMNNLFGTGRMAPTFGLILAAAPGVGAVPPALPSLLMVTNENLRAFRLAAVASGGASAPVALGAVAARALAGEAAPAALAARRSFRGAEDRTSRVNLIHCTRYLPGSNASCSWAADPRGHGLALGAD</sequence>
<accession>A0A975YIL0</accession>
<name>A0A975YIL0_9PROT</name>
<dbReference type="Pfam" id="PF01019">
    <property type="entry name" value="G_glu_transpept"/>
    <property type="match status" value="1"/>
</dbReference>
<dbReference type="EC" id="2.3.2.2" evidence="3"/>
<feature type="signal peptide" evidence="2">
    <location>
        <begin position="1"/>
        <end position="20"/>
    </location>
</feature>
<keyword evidence="3" id="KW-0808">Transferase</keyword>
<dbReference type="Proteomes" id="UP000694001">
    <property type="component" value="Chromosome"/>
</dbReference>
<evidence type="ECO:0000256" key="1">
    <source>
        <dbReference type="ARBA" id="ARBA00009381"/>
    </source>
</evidence>
<protein>
    <submittedName>
        <fullName evidence="3">Gamma-glutamyltransferase</fullName>
        <ecNumber evidence="3">2.3.2.2</ecNumber>
    </submittedName>
</protein>
<keyword evidence="3" id="KW-0012">Acyltransferase</keyword>
<dbReference type="InterPro" id="IPR051792">
    <property type="entry name" value="GGT_bact"/>
</dbReference>
<evidence type="ECO:0000256" key="2">
    <source>
        <dbReference type="SAM" id="SignalP"/>
    </source>
</evidence>
<dbReference type="RefSeq" id="WP_218284532.1">
    <property type="nucleotide sequence ID" value="NZ_CP076448.1"/>
</dbReference>
<comment type="similarity">
    <text evidence="1">Belongs to the gamma-glutamyltransferase family.</text>
</comment>
<evidence type="ECO:0000313" key="3">
    <source>
        <dbReference type="EMBL" id="QXM23651.1"/>
    </source>
</evidence>
<gene>
    <name evidence="3" type="ORF">KO353_10025</name>
</gene>
<dbReference type="PROSITE" id="PS51257">
    <property type="entry name" value="PROKAR_LIPOPROTEIN"/>
    <property type="match status" value="1"/>
</dbReference>
<dbReference type="PANTHER" id="PTHR43199">
    <property type="entry name" value="GLUTATHIONE HYDROLASE"/>
    <property type="match status" value="1"/>
</dbReference>
<dbReference type="EMBL" id="CP076448">
    <property type="protein sequence ID" value="QXM23651.1"/>
    <property type="molecule type" value="Genomic_DNA"/>
</dbReference>
<dbReference type="GO" id="GO:0103068">
    <property type="term" value="F:leukotriene C4 gamma-glutamyl transferase activity"/>
    <property type="evidence" value="ECO:0007669"/>
    <property type="project" value="UniProtKB-EC"/>
</dbReference>
<dbReference type="KEGG" id="elio:KO353_10025"/>
<dbReference type="AlphaFoldDB" id="A0A975YIL0"/>
<organism evidence="3 4">
    <name type="scientific">Elioraea tepida</name>
    <dbReference type="NCBI Taxonomy" id="2843330"/>
    <lineage>
        <taxon>Bacteria</taxon>
        <taxon>Pseudomonadati</taxon>
        <taxon>Pseudomonadota</taxon>
        <taxon>Alphaproteobacteria</taxon>
        <taxon>Acetobacterales</taxon>
        <taxon>Elioraeaceae</taxon>
        <taxon>Elioraea</taxon>
    </lineage>
</organism>
<keyword evidence="2" id="KW-0732">Signal</keyword>